<dbReference type="InterPro" id="IPR036291">
    <property type="entry name" value="NAD(P)-bd_dom_sf"/>
</dbReference>
<dbReference type="EMBL" id="JAAOAN010000139">
    <property type="protein sequence ID" value="KAF5719847.1"/>
    <property type="molecule type" value="Genomic_DNA"/>
</dbReference>
<evidence type="ECO:0000256" key="2">
    <source>
        <dbReference type="ARBA" id="ARBA00022857"/>
    </source>
</evidence>
<protein>
    <submittedName>
        <fullName evidence="4">Short-chain dehydrogenase</fullName>
    </submittedName>
</protein>
<dbReference type="GO" id="GO:0016491">
    <property type="term" value="F:oxidoreductase activity"/>
    <property type="evidence" value="ECO:0007669"/>
    <property type="project" value="UniProtKB-KW"/>
</dbReference>
<comment type="similarity">
    <text evidence="1">Belongs to the short-chain dehydrogenases/reductases (SDR) family.</text>
</comment>
<dbReference type="Gene3D" id="3.40.50.720">
    <property type="entry name" value="NAD(P)-binding Rossmann-like Domain"/>
    <property type="match status" value="1"/>
</dbReference>
<dbReference type="SUPFAM" id="SSF51735">
    <property type="entry name" value="NAD(P)-binding Rossmann-fold domains"/>
    <property type="match status" value="1"/>
</dbReference>
<name>A0A8H6DLT2_9HYPO</name>
<proteinExistence type="inferred from homology"/>
<organism evidence="4 5">
    <name type="scientific">Fusarium mundagurra</name>
    <dbReference type="NCBI Taxonomy" id="1567541"/>
    <lineage>
        <taxon>Eukaryota</taxon>
        <taxon>Fungi</taxon>
        <taxon>Dikarya</taxon>
        <taxon>Ascomycota</taxon>
        <taxon>Pezizomycotina</taxon>
        <taxon>Sordariomycetes</taxon>
        <taxon>Hypocreomycetidae</taxon>
        <taxon>Hypocreales</taxon>
        <taxon>Nectriaceae</taxon>
        <taxon>Fusarium</taxon>
        <taxon>Fusarium fujikuroi species complex</taxon>
    </lineage>
</organism>
<keyword evidence="2" id="KW-0521">NADP</keyword>
<dbReference type="Proteomes" id="UP000544331">
    <property type="component" value="Unassembled WGS sequence"/>
</dbReference>
<accession>A0A8H6DLT2</accession>
<gene>
    <name evidence="4" type="ORF">FMUND_4494</name>
</gene>
<evidence type="ECO:0000313" key="5">
    <source>
        <dbReference type="Proteomes" id="UP000544331"/>
    </source>
</evidence>
<dbReference type="PRINTS" id="PR00081">
    <property type="entry name" value="GDHRDH"/>
</dbReference>
<keyword evidence="3" id="KW-0560">Oxidoreductase</keyword>
<evidence type="ECO:0000256" key="1">
    <source>
        <dbReference type="ARBA" id="ARBA00006484"/>
    </source>
</evidence>
<dbReference type="InterPro" id="IPR052178">
    <property type="entry name" value="Sec_Metab_Biosynth_SDR"/>
</dbReference>
<keyword evidence="5" id="KW-1185">Reference proteome</keyword>
<dbReference type="Pfam" id="PF00106">
    <property type="entry name" value="adh_short"/>
    <property type="match status" value="1"/>
</dbReference>
<reference evidence="4 5" key="1">
    <citation type="submission" date="2020-05" db="EMBL/GenBank/DDBJ databases">
        <title>Identification and distribution of gene clusters putatively required for synthesis of sphingolipid metabolism inhibitors in phylogenetically diverse species of the filamentous fungus Fusarium.</title>
        <authorList>
            <person name="Kim H.-S."/>
            <person name="Busman M."/>
            <person name="Brown D.W."/>
            <person name="Divon H."/>
            <person name="Uhlig S."/>
            <person name="Proctor R.H."/>
        </authorList>
    </citation>
    <scope>NUCLEOTIDE SEQUENCE [LARGE SCALE GENOMIC DNA]</scope>
    <source>
        <strain evidence="4 5">NRRL 66235</strain>
    </source>
</reference>
<sequence length="321" mass="35041">MEPAWTMTDPFHRAPYPTISPLRPELSQAGRTMLVTGGNEGIGFAIAKAFAQANAARVIILGRRAEATKNSAAQIAQQYPQVEVQGLTCDISKSADIDELWASLGRQAIVVDILVLNAVVISESKPILATISSGKLWQDFDTNVKAQLQMIEHFHAQDKVAAKGANQKVLVNVSSYAIHEWKVAAEKPGYGLTKSAATLAIQLIAQDVPPEEMQIVSMNPGGVFTRAAKAAGYTEESFQWNHRTLSPTNLACEMRSVANGTLRVTADLPGQFALWLASSEAKFLHGRFVWAEWDVDQLKSGVLRKKIDEDSYHFKVGVRGL</sequence>
<evidence type="ECO:0000256" key="3">
    <source>
        <dbReference type="ARBA" id="ARBA00023002"/>
    </source>
</evidence>
<dbReference type="CDD" id="cd05233">
    <property type="entry name" value="SDR_c"/>
    <property type="match status" value="1"/>
</dbReference>
<dbReference type="InterPro" id="IPR002347">
    <property type="entry name" value="SDR_fam"/>
</dbReference>
<dbReference type="PANTHER" id="PTHR43618:SF8">
    <property type="entry name" value="7ALPHA-HYDROXYSTEROID DEHYDROGENASE"/>
    <property type="match status" value="1"/>
</dbReference>
<evidence type="ECO:0000313" key="4">
    <source>
        <dbReference type="EMBL" id="KAF5719847.1"/>
    </source>
</evidence>
<dbReference type="PANTHER" id="PTHR43618">
    <property type="entry name" value="7-ALPHA-HYDROXYSTEROID DEHYDROGENASE"/>
    <property type="match status" value="1"/>
</dbReference>
<comment type="caution">
    <text evidence="4">The sequence shown here is derived from an EMBL/GenBank/DDBJ whole genome shotgun (WGS) entry which is preliminary data.</text>
</comment>
<dbReference type="AlphaFoldDB" id="A0A8H6DLT2"/>
<dbReference type="OrthoDB" id="1933717at2759"/>